<dbReference type="AlphaFoldDB" id="A0A1X6P125"/>
<organism evidence="2 3">
    <name type="scientific">Porphyra umbilicalis</name>
    <name type="common">Purple laver</name>
    <name type="synonym">Red alga</name>
    <dbReference type="NCBI Taxonomy" id="2786"/>
    <lineage>
        <taxon>Eukaryota</taxon>
        <taxon>Rhodophyta</taxon>
        <taxon>Bangiophyceae</taxon>
        <taxon>Bangiales</taxon>
        <taxon>Bangiaceae</taxon>
        <taxon>Porphyra</taxon>
    </lineage>
</organism>
<proteinExistence type="predicted"/>
<name>A0A1X6P125_PORUM</name>
<evidence type="ECO:0000313" key="2">
    <source>
        <dbReference type="EMBL" id="OSX74476.1"/>
    </source>
</evidence>
<dbReference type="EMBL" id="KV918946">
    <property type="protein sequence ID" value="OSX74476.1"/>
    <property type="molecule type" value="Genomic_DNA"/>
</dbReference>
<dbReference type="Proteomes" id="UP000218209">
    <property type="component" value="Unassembled WGS sequence"/>
</dbReference>
<evidence type="ECO:0000313" key="3">
    <source>
        <dbReference type="Proteomes" id="UP000218209"/>
    </source>
</evidence>
<feature type="region of interest" description="Disordered" evidence="1">
    <location>
        <begin position="1"/>
        <end position="23"/>
    </location>
</feature>
<keyword evidence="3" id="KW-1185">Reference proteome</keyword>
<protein>
    <submittedName>
        <fullName evidence="2">Uncharacterized protein</fullName>
    </submittedName>
</protein>
<accession>A0A1X6P125</accession>
<feature type="region of interest" description="Disordered" evidence="1">
    <location>
        <begin position="58"/>
        <end position="86"/>
    </location>
</feature>
<sequence length="242" mass="24556">MSSAFAVPPPPAPPRSRQTPACGARRPLRAPVVAMLSFTSAATSIPCFTRPRAPLGRPALPPPWACGRPPRAPRARRAGGVPPPGASVALPPRLADAVARSLPAPLPPLHLLVIADRAASGHASAVGAAVHAAATSSGLGLTVTPVVAASKLPRVLRPFMFAYLKALGVRAVVDTGGWVEEDLGYGAGALGLALVSDGRLAWQRQCAAGDAWKGEGQVDAEVGEVLDVVQGLIKNGTAVDAA</sequence>
<gene>
    <name evidence="2" type="ORF">BU14_0288s0029</name>
</gene>
<reference evidence="2 3" key="1">
    <citation type="submission" date="2017-03" db="EMBL/GenBank/DDBJ databases">
        <title>WGS assembly of Porphyra umbilicalis.</title>
        <authorList>
            <person name="Brawley S.H."/>
            <person name="Blouin N.A."/>
            <person name="Ficko-Blean E."/>
            <person name="Wheeler G.L."/>
            <person name="Lohr M."/>
            <person name="Goodson H.V."/>
            <person name="Jenkins J.W."/>
            <person name="Blaby-Haas C.E."/>
            <person name="Helliwell K.E."/>
            <person name="Chan C."/>
            <person name="Marriage T."/>
            <person name="Bhattacharya D."/>
            <person name="Klein A.S."/>
            <person name="Badis Y."/>
            <person name="Brodie J."/>
            <person name="Cao Y."/>
            <person name="Collen J."/>
            <person name="Dittami S.M."/>
            <person name="Gachon C.M."/>
            <person name="Green B.R."/>
            <person name="Karpowicz S."/>
            <person name="Kim J.W."/>
            <person name="Kudahl U."/>
            <person name="Lin S."/>
            <person name="Michel G."/>
            <person name="Mittag M."/>
            <person name="Olson B.J."/>
            <person name="Pangilinan J."/>
            <person name="Peng Y."/>
            <person name="Qiu H."/>
            <person name="Shu S."/>
            <person name="Singer J.T."/>
            <person name="Smith A.G."/>
            <person name="Sprecher B.N."/>
            <person name="Wagner V."/>
            <person name="Wang W."/>
            <person name="Wang Z.-Y."/>
            <person name="Yan J."/>
            <person name="Yarish C."/>
            <person name="Zoeuner-Riek S."/>
            <person name="Zhuang Y."/>
            <person name="Zou Y."/>
            <person name="Lindquist E.A."/>
            <person name="Grimwood J."/>
            <person name="Barry K."/>
            <person name="Rokhsar D.S."/>
            <person name="Schmutz J."/>
            <person name="Stiller J.W."/>
            <person name="Grossman A.R."/>
            <person name="Prochnik S.E."/>
        </authorList>
    </citation>
    <scope>NUCLEOTIDE SEQUENCE [LARGE SCALE GENOMIC DNA]</scope>
    <source>
        <strain evidence="2">4086291</strain>
    </source>
</reference>
<evidence type="ECO:0000256" key="1">
    <source>
        <dbReference type="SAM" id="MobiDB-lite"/>
    </source>
</evidence>